<evidence type="ECO:0000259" key="1">
    <source>
        <dbReference type="Pfam" id="PF01833"/>
    </source>
</evidence>
<dbReference type="SUPFAM" id="SSF81296">
    <property type="entry name" value="E set domains"/>
    <property type="match status" value="1"/>
</dbReference>
<name>A0A329S449_9STRA</name>
<evidence type="ECO:0000313" key="4">
    <source>
        <dbReference type="Proteomes" id="UP000251314"/>
    </source>
</evidence>
<protein>
    <recommendedName>
        <fullName evidence="1">IPT/TIG domain-containing protein</fullName>
    </recommendedName>
</protein>
<reference evidence="2" key="2">
    <citation type="submission" date="2018-10" db="EMBL/GenBank/DDBJ databases">
        <title>Effector identification in a new, highly contiguous assembly of the strawberry crown rot pathogen Phytophthora cactorum.</title>
        <authorList>
            <person name="Armitage A.D."/>
            <person name="Nellist C.F."/>
            <person name="Bates H."/>
            <person name="Vickerstaff R.J."/>
            <person name="Harrison R.J."/>
        </authorList>
    </citation>
    <scope>NUCLEOTIDE SEQUENCE</scope>
    <source>
        <strain evidence="2">4040</strain>
    </source>
</reference>
<reference evidence="3 4" key="1">
    <citation type="submission" date="2018-01" db="EMBL/GenBank/DDBJ databases">
        <title>Draft genome of the strawberry crown rot pathogen Phytophthora cactorum.</title>
        <authorList>
            <person name="Armitage A.D."/>
            <person name="Lysoe E."/>
            <person name="Nellist C.F."/>
            <person name="Harrison R.J."/>
            <person name="Brurberg M.B."/>
        </authorList>
    </citation>
    <scope>NUCLEOTIDE SEQUENCE [LARGE SCALE GENOMIC DNA]</scope>
    <source>
        <strain evidence="3 4">10300</strain>
    </source>
</reference>
<dbReference type="InterPro" id="IPR013783">
    <property type="entry name" value="Ig-like_fold"/>
</dbReference>
<organism evidence="3 4">
    <name type="scientific">Phytophthora cactorum</name>
    <dbReference type="NCBI Taxonomy" id="29920"/>
    <lineage>
        <taxon>Eukaryota</taxon>
        <taxon>Sar</taxon>
        <taxon>Stramenopiles</taxon>
        <taxon>Oomycota</taxon>
        <taxon>Peronosporomycetes</taxon>
        <taxon>Peronosporales</taxon>
        <taxon>Peronosporaceae</taxon>
        <taxon>Phytophthora</taxon>
    </lineage>
</organism>
<comment type="caution">
    <text evidence="3">The sequence shown here is derived from an EMBL/GenBank/DDBJ whole genome shotgun (WGS) entry which is preliminary data.</text>
</comment>
<proteinExistence type="predicted"/>
<accession>A0A329S449</accession>
<dbReference type="InterPro" id="IPR002909">
    <property type="entry name" value="IPT_dom"/>
</dbReference>
<evidence type="ECO:0000313" key="2">
    <source>
        <dbReference type="EMBL" id="KAG2938760.1"/>
    </source>
</evidence>
<gene>
    <name evidence="3" type="ORF">PC110_g11911</name>
    <name evidence="2" type="ORF">PC117_g11091</name>
</gene>
<dbReference type="EMBL" id="RCMK01000280">
    <property type="protein sequence ID" value="KAG2938760.1"/>
    <property type="molecule type" value="Genomic_DNA"/>
</dbReference>
<dbReference type="Gene3D" id="2.60.40.10">
    <property type="entry name" value="Immunoglobulins"/>
    <property type="match status" value="2"/>
</dbReference>
<sequence length="446" mass="48392">MACFFNQTAVPASYISDTEITCRPPFIANTTTLDVTVFGYDGLVADGTLSVSCQSVPEIERVQPNSATSAGGTLVTIFTRDPMDAQNVERVRCCYGKHVCSSGTIVNASVLQCVTPAMESGSSTLTIVLGTSQDSLINSTEVAFRFVSDPHIFNVLPQRVFLSLNFTISVYGNHFVSSDELACILRTEDGDLQLSAQWLSKELLTCSQPHEMMEDSVANSVDALVLLTFNGYDMIETGFNVTLLRPPDVRSIAPTADSNSQLSLALIGIDFDTGLDLLCKFESFDKAMAIPARVVNSSLINCAEPPWDMGNELTRVSLWSPNSGKIGASEDVIIKSNTTGGEDTWRLQPSTGSTQGGDIVQLEMTGFDVNTSNWKCCFNELWCSSVYRPHIGAPWTVTLPTMNVTGLVSVSLKTEDGHVVIDQNSWFLFVDPPKVWKSFCGSAICV</sequence>
<keyword evidence="4" id="KW-1185">Reference proteome</keyword>
<dbReference type="CDD" id="cd00102">
    <property type="entry name" value="IPT"/>
    <property type="match status" value="1"/>
</dbReference>
<feature type="domain" description="IPT/TIG" evidence="1">
    <location>
        <begin position="57"/>
        <end position="142"/>
    </location>
</feature>
<dbReference type="Pfam" id="PF01833">
    <property type="entry name" value="TIG"/>
    <property type="match status" value="1"/>
</dbReference>
<dbReference type="AlphaFoldDB" id="A0A329S449"/>
<dbReference type="VEuPathDB" id="FungiDB:PC110_g11911"/>
<dbReference type="EMBL" id="MJFZ01000308">
    <property type="protein sequence ID" value="RAW31744.1"/>
    <property type="molecule type" value="Genomic_DNA"/>
</dbReference>
<dbReference type="Proteomes" id="UP000736787">
    <property type="component" value="Unassembled WGS sequence"/>
</dbReference>
<evidence type="ECO:0000313" key="3">
    <source>
        <dbReference type="EMBL" id="RAW31744.1"/>
    </source>
</evidence>
<dbReference type="Proteomes" id="UP000251314">
    <property type="component" value="Unassembled WGS sequence"/>
</dbReference>
<dbReference type="STRING" id="29920.A0A329S449"/>
<dbReference type="InterPro" id="IPR014756">
    <property type="entry name" value="Ig_E-set"/>
</dbReference>